<reference evidence="3 4" key="1">
    <citation type="submission" date="2017-12" db="EMBL/GenBank/DDBJ databases">
        <title>Sequencing, de novo assembly and annotation of complete genome of a new Thraustochytrid species, strain FCC1311.</title>
        <authorList>
            <person name="Sedici K."/>
            <person name="Godart F."/>
            <person name="Aiese Cigliano R."/>
            <person name="Sanseverino W."/>
            <person name="Barakat M."/>
            <person name="Ortet P."/>
            <person name="Marechal E."/>
            <person name="Cagnac O."/>
            <person name="Amato A."/>
        </authorList>
    </citation>
    <scope>NUCLEOTIDE SEQUENCE [LARGE SCALE GENOMIC DNA]</scope>
</reference>
<comment type="caution">
    <text evidence="3">The sequence shown here is derived from an EMBL/GenBank/DDBJ whole genome shotgun (WGS) entry which is preliminary data.</text>
</comment>
<gene>
    <name evidence="3" type="ORF">FCC1311_081572</name>
</gene>
<dbReference type="Pfam" id="PF14240">
    <property type="entry name" value="YHYH"/>
    <property type="match status" value="1"/>
</dbReference>
<evidence type="ECO:0000259" key="2">
    <source>
        <dbReference type="Pfam" id="PF14240"/>
    </source>
</evidence>
<evidence type="ECO:0000256" key="1">
    <source>
        <dbReference type="SAM" id="SignalP"/>
    </source>
</evidence>
<evidence type="ECO:0000313" key="3">
    <source>
        <dbReference type="EMBL" id="GBG31932.1"/>
    </source>
</evidence>
<evidence type="ECO:0000313" key="4">
    <source>
        <dbReference type="Proteomes" id="UP000241890"/>
    </source>
</evidence>
<name>A0A2R5GM08_9STRA</name>
<dbReference type="OrthoDB" id="197925at2759"/>
<dbReference type="InterPro" id="IPR025924">
    <property type="entry name" value="YHYH_dom"/>
</dbReference>
<dbReference type="InParanoid" id="A0A2R5GM08"/>
<feature type="signal peptide" evidence="1">
    <location>
        <begin position="1"/>
        <end position="23"/>
    </location>
</feature>
<dbReference type="AlphaFoldDB" id="A0A2R5GM08"/>
<feature type="chain" id="PRO_5015363094" description="YHYH domain-containing protein" evidence="1">
    <location>
        <begin position="24"/>
        <end position="395"/>
    </location>
</feature>
<dbReference type="Proteomes" id="UP000241890">
    <property type="component" value="Unassembled WGS sequence"/>
</dbReference>
<protein>
    <recommendedName>
        <fullName evidence="2">YHYH domain-containing protein</fullName>
    </recommendedName>
</protein>
<organism evidence="3 4">
    <name type="scientific">Hondaea fermentalgiana</name>
    <dbReference type="NCBI Taxonomy" id="2315210"/>
    <lineage>
        <taxon>Eukaryota</taxon>
        <taxon>Sar</taxon>
        <taxon>Stramenopiles</taxon>
        <taxon>Bigyra</taxon>
        <taxon>Labyrinthulomycetes</taxon>
        <taxon>Thraustochytrida</taxon>
        <taxon>Thraustochytriidae</taxon>
        <taxon>Hondaea</taxon>
    </lineage>
</organism>
<feature type="domain" description="YHYH" evidence="2">
    <location>
        <begin position="150"/>
        <end position="359"/>
    </location>
</feature>
<keyword evidence="1" id="KW-0732">Signal</keyword>
<accession>A0A2R5GM08</accession>
<dbReference type="EMBL" id="BEYU01000110">
    <property type="protein sequence ID" value="GBG31932.1"/>
    <property type="molecule type" value="Genomic_DNA"/>
</dbReference>
<sequence>MSSVKATCFAMLVLAAAQRTTTATTACDNETSVYCTTWIMNTGDEYSTAPFLDNVLTDVQAIEVDRDYLRILASGIPKFTTVISNEIFEFLESRPKASSDFEDGVPSVSVGDLVEWGGDVGYTGKQGCAAGSSGYWPTGPSCPSDQNLTAYIPMQPTFTESVCYQPLGNIGLFSNGVAVYGLLDGTSYNSEGTWNSLAPKFEIYDVDINGGHAQTSGQYHIHATTNMMPALKGENNSDAKSSVWGFAADGFPILGPYISDGVKAQSCWKARNYYNDSLGGCGTEGERSCLLVDIFDLSQGTAPTSLVGPNVQDNVTTQSGNTISGESGIYLEDFYYDAACTAQGDEYLDEHNGRMDDELGYLVFKYVFIFRAYISPNNEAIAVIQAFRVTGNLRI</sequence>
<proteinExistence type="predicted"/>
<keyword evidence="4" id="KW-1185">Reference proteome</keyword>